<sequence length="360" mass="38982">MSAVEVSYQEATETARIEAVPFSHLSVETGHLVLAQFADGDQALIEQLEQAGPWLEASVKRARKRFGRDARISTCFLVDDQTPWDQAQERPKPSEVFDLVASAGARVGFAVDYIACESGCATARDRPYAGPHDRSPLADIVAGAIVAEPEAGANGSRPPTGQSGWLSNGRRSPSVSVAMDAPQWEPPAEFGPYRHSVFVDVELWSTEHGSGPDAGRERQYSSSLLTAVWQLLRLGLVRNAGRAVATPYGFGPGEALPDLWSQLPSITRRTPDAAPFTAYLALSLLPARYRASEHAAEVVLDHLRFDEAVLVEAADRARGEAVPVRLPENPAGRISHLFFDDVHTLGPAHDTHDAHATRDV</sequence>
<comment type="caution">
    <text evidence="2">The sequence shown here is derived from an EMBL/GenBank/DDBJ whole genome shotgun (WGS) entry which is preliminary data.</text>
</comment>
<proteinExistence type="predicted"/>
<dbReference type="RefSeq" id="WP_344669179.1">
    <property type="nucleotide sequence ID" value="NZ_BAAAQN010000044.1"/>
</dbReference>
<dbReference type="EMBL" id="BAAAQN010000044">
    <property type="protein sequence ID" value="GAA2047848.1"/>
    <property type="molecule type" value="Genomic_DNA"/>
</dbReference>
<reference evidence="2 3" key="1">
    <citation type="journal article" date="2019" name="Int. J. Syst. Evol. Microbiol.">
        <title>The Global Catalogue of Microorganisms (GCM) 10K type strain sequencing project: providing services to taxonomists for standard genome sequencing and annotation.</title>
        <authorList>
            <consortium name="The Broad Institute Genomics Platform"/>
            <consortium name="The Broad Institute Genome Sequencing Center for Infectious Disease"/>
            <person name="Wu L."/>
            <person name="Ma J."/>
        </authorList>
    </citation>
    <scope>NUCLEOTIDE SEQUENCE [LARGE SCALE GENOMIC DNA]</scope>
    <source>
        <strain evidence="2 3">JCM 16014</strain>
    </source>
</reference>
<accession>A0ABN2V243</accession>
<evidence type="ECO:0000313" key="2">
    <source>
        <dbReference type="EMBL" id="GAA2047848.1"/>
    </source>
</evidence>
<dbReference type="Proteomes" id="UP001500751">
    <property type="component" value="Unassembled WGS sequence"/>
</dbReference>
<evidence type="ECO:0000313" key="3">
    <source>
        <dbReference type="Proteomes" id="UP001500751"/>
    </source>
</evidence>
<keyword evidence="3" id="KW-1185">Reference proteome</keyword>
<dbReference type="NCBIfam" id="NF040566">
    <property type="entry name" value="SCO2522_fam"/>
    <property type="match status" value="1"/>
</dbReference>
<feature type="region of interest" description="Disordered" evidence="1">
    <location>
        <begin position="149"/>
        <end position="176"/>
    </location>
</feature>
<organism evidence="2 3">
    <name type="scientific">Catenulispora yoronensis</name>
    <dbReference type="NCBI Taxonomy" id="450799"/>
    <lineage>
        <taxon>Bacteria</taxon>
        <taxon>Bacillati</taxon>
        <taxon>Actinomycetota</taxon>
        <taxon>Actinomycetes</taxon>
        <taxon>Catenulisporales</taxon>
        <taxon>Catenulisporaceae</taxon>
        <taxon>Catenulispora</taxon>
    </lineage>
</organism>
<gene>
    <name evidence="2" type="ORF">GCM10009839_61500</name>
</gene>
<dbReference type="InterPro" id="IPR049747">
    <property type="entry name" value="SCO2522-like"/>
</dbReference>
<evidence type="ECO:0000256" key="1">
    <source>
        <dbReference type="SAM" id="MobiDB-lite"/>
    </source>
</evidence>
<name>A0ABN2V243_9ACTN</name>
<feature type="compositionally biased region" description="Polar residues" evidence="1">
    <location>
        <begin position="157"/>
        <end position="175"/>
    </location>
</feature>
<protein>
    <submittedName>
        <fullName evidence="2">SCO2522 family protein</fullName>
    </submittedName>
</protein>